<dbReference type="PROSITE" id="PS50111">
    <property type="entry name" value="CHEMOTAXIS_TRANSDUC_2"/>
    <property type="match status" value="1"/>
</dbReference>
<dbReference type="RefSeq" id="WP_422864630.1">
    <property type="nucleotide sequence ID" value="NZ_JAMSKV010000010.1"/>
</dbReference>
<organism evidence="7 8">
    <name type="scientific">Endosaccharibacter trunci</name>
    <dbReference type="NCBI Taxonomy" id="2812733"/>
    <lineage>
        <taxon>Bacteria</taxon>
        <taxon>Pseudomonadati</taxon>
        <taxon>Pseudomonadota</taxon>
        <taxon>Alphaproteobacteria</taxon>
        <taxon>Acetobacterales</taxon>
        <taxon>Acetobacteraceae</taxon>
        <taxon>Endosaccharibacter</taxon>
    </lineage>
</organism>
<keyword evidence="4" id="KW-0812">Transmembrane</keyword>
<reference evidence="7 8" key="1">
    <citation type="submission" date="2022-06" db="EMBL/GenBank/DDBJ databases">
        <title>Endosaccharibacter gen. nov., sp. nov., endophytic bacteria isolated from sugarcane.</title>
        <authorList>
            <person name="Pitiwittayakul N."/>
            <person name="Yukphan P."/>
            <person name="Charoenyingcharoen P."/>
            <person name="Tanasupawat S."/>
        </authorList>
    </citation>
    <scope>NUCLEOTIDE SEQUENCE [LARGE SCALE GENOMIC DNA]</scope>
    <source>
        <strain evidence="7 8">KSS8</strain>
    </source>
</reference>
<sequence length="564" mass="60230">MPKRLSLNGWTIRTVINAALTLLCSLSVVFGLFALLQIHRVGDAAHVLAARFDGVRILSGMATESQEMRSTALLMHLSPSAEERAANRRELKRLEGSFSEGWSRYAPTVTGASEQAMASDLHEKWQHFMAVEEDIVALDDAGEHTIANEVVFEDLHDDAIAFADSIDRLLAVANTEAKAREEAADAATRSAFIGLVVAMMVTAATGIGIAALMRRRITRPILSIAAVMRRLAGHDSAVEVPFTDRRDEIGDMARAVRVFQSNRIENEALNAERVEAQKLRDARADRIERVTGAFQTRFSSLIDTLDVASRQLGENSLTMSAAAAQTQEQAGEASSAAIETDGDMQTIAAATEELSAAIAEIDRQVTETAQVIASAASEARTSDEAAASLALEAERANGIVQTILDIARQTNLLALNATIEAARAGEAGRGFAVVASEVKQLALHTAKAAEQVTGGIGTIRQGVDAVQHSTQRIVRHIDTVGSTCGAIAAAMTEQNATTQEIARSLNGTTQRSRLVTRNTDAVRLAAVQNGETANRVSHCAQDISTQSILLSKEIGGFIDQMQAA</sequence>
<name>A0ABT1W8S1_9PROT</name>
<dbReference type="PANTHER" id="PTHR32089">
    <property type="entry name" value="METHYL-ACCEPTING CHEMOTAXIS PROTEIN MCPB"/>
    <property type="match status" value="1"/>
</dbReference>
<feature type="transmembrane region" description="Helical" evidence="4">
    <location>
        <begin position="191"/>
        <end position="213"/>
    </location>
</feature>
<keyword evidence="8" id="KW-1185">Reference proteome</keyword>
<dbReference type="Gene3D" id="1.10.287.950">
    <property type="entry name" value="Methyl-accepting chemotaxis protein"/>
    <property type="match status" value="1"/>
</dbReference>
<comment type="caution">
    <text evidence="7">The sequence shown here is derived from an EMBL/GenBank/DDBJ whole genome shotgun (WGS) entry which is preliminary data.</text>
</comment>
<keyword evidence="4" id="KW-0472">Membrane</keyword>
<accession>A0ABT1W8S1</accession>
<dbReference type="PRINTS" id="PR00260">
    <property type="entry name" value="CHEMTRNSDUCR"/>
</dbReference>
<evidence type="ECO:0000259" key="5">
    <source>
        <dbReference type="PROSITE" id="PS50111"/>
    </source>
</evidence>
<evidence type="ECO:0000313" key="8">
    <source>
        <dbReference type="Proteomes" id="UP001524587"/>
    </source>
</evidence>
<dbReference type="InterPro" id="IPR004089">
    <property type="entry name" value="MCPsignal_dom"/>
</dbReference>
<dbReference type="SUPFAM" id="SSF58104">
    <property type="entry name" value="Methyl-accepting chemotaxis protein (MCP) signaling domain"/>
    <property type="match status" value="1"/>
</dbReference>
<dbReference type="PANTHER" id="PTHR32089:SF112">
    <property type="entry name" value="LYSOZYME-LIKE PROTEIN-RELATED"/>
    <property type="match status" value="1"/>
</dbReference>
<evidence type="ECO:0000256" key="2">
    <source>
        <dbReference type="ARBA" id="ARBA00029447"/>
    </source>
</evidence>
<dbReference type="SMART" id="SM00283">
    <property type="entry name" value="MA"/>
    <property type="match status" value="1"/>
</dbReference>
<dbReference type="InterPro" id="IPR004090">
    <property type="entry name" value="Chemotax_Me-accpt_rcpt"/>
</dbReference>
<dbReference type="Pfam" id="PF00015">
    <property type="entry name" value="MCPsignal"/>
    <property type="match status" value="1"/>
</dbReference>
<protein>
    <submittedName>
        <fullName evidence="7">Methyl-accepting chemotaxis protein</fullName>
    </submittedName>
</protein>
<keyword evidence="4" id="KW-1133">Transmembrane helix</keyword>
<keyword evidence="1 3" id="KW-0807">Transducer</keyword>
<evidence type="ECO:0000256" key="3">
    <source>
        <dbReference type="PROSITE-ProRule" id="PRU00284"/>
    </source>
</evidence>
<evidence type="ECO:0000256" key="1">
    <source>
        <dbReference type="ARBA" id="ARBA00023224"/>
    </source>
</evidence>
<evidence type="ECO:0000259" key="6">
    <source>
        <dbReference type="PROSITE" id="PS50885"/>
    </source>
</evidence>
<dbReference type="Pfam" id="PF00672">
    <property type="entry name" value="HAMP"/>
    <property type="match status" value="1"/>
</dbReference>
<evidence type="ECO:0000313" key="7">
    <source>
        <dbReference type="EMBL" id="MCQ8279143.1"/>
    </source>
</evidence>
<feature type="domain" description="Methyl-accepting transducer" evidence="5">
    <location>
        <begin position="308"/>
        <end position="544"/>
    </location>
</feature>
<dbReference type="Pfam" id="PF12729">
    <property type="entry name" value="4HB_MCP_1"/>
    <property type="match status" value="1"/>
</dbReference>
<dbReference type="PROSITE" id="PS50885">
    <property type="entry name" value="HAMP"/>
    <property type="match status" value="1"/>
</dbReference>
<dbReference type="CDD" id="cd06225">
    <property type="entry name" value="HAMP"/>
    <property type="match status" value="1"/>
</dbReference>
<dbReference type="EMBL" id="JAMSKV010000010">
    <property type="protein sequence ID" value="MCQ8279143.1"/>
    <property type="molecule type" value="Genomic_DNA"/>
</dbReference>
<dbReference type="SMART" id="SM00304">
    <property type="entry name" value="HAMP"/>
    <property type="match status" value="1"/>
</dbReference>
<dbReference type="InterPro" id="IPR024478">
    <property type="entry name" value="HlyB_4HB_MCP"/>
</dbReference>
<feature type="domain" description="HAMP" evidence="6">
    <location>
        <begin position="215"/>
        <end position="268"/>
    </location>
</feature>
<dbReference type="InterPro" id="IPR003660">
    <property type="entry name" value="HAMP_dom"/>
</dbReference>
<dbReference type="Gene3D" id="6.10.340.10">
    <property type="match status" value="1"/>
</dbReference>
<gene>
    <name evidence="7" type="ORF">NFI95_11885</name>
</gene>
<comment type="similarity">
    <text evidence="2">Belongs to the methyl-accepting chemotaxis (MCP) protein family.</text>
</comment>
<proteinExistence type="inferred from homology"/>
<evidence type="ECO:0000256" key="4">
    <source>
        <dbReference type="SAM" id="Phobius"/>
    </source>
</evidence>
<dbReference type="Proteomes" id="UP001524587">
    <property type="component" value="Unassembled WGS sequence"/>
</dbReference>